<keyword evidence="3" id="KW-0479">Metal-binding</keyword>
<dbReference type="SUPFAM" id="SSF53649">
    <property type="entry name" value="Alkaline phosphatase-like"/>
    <property type="match status" value="1"/>
</dbReference>
<feature type="domain" description="Sulfatase N-terminal" evidence="9">
    <location>
        <begin position="34"/>
        <end position="344"/>
    </location>
</feature>
<dbReference type="CDD" id="cd16144">
    <property type="entry name" value="ARS_like"/>
    <property type="match status" value="1"/>
</dbReference>
<dbReference type="EMBL" id="CP036268">
    <property type="protein sequence ID" value="QDT39795.1"/>
    <property type="molecule type" value="Genomic_DNA"/>
</dbReference>
<proteinExistence type="inferred from homology"/>
<reference evidence="10 11" key="1">
    <citation type="submission" date="2019-02" db="EMBL/GenBank/DDBJ databases">
        <title>Deep-cultivation of Planctomycetes and their phenomic and genomic characterization uncovers novel biology.</title>
        <authorList>
            <person name="Wiegand S."/>
            <person name="Jogler M."/>
            <person name="Boedeker C."/>
            <person name="Pinto D."/>
            <person name="Vollmers J."/>
            <person name="Rivas-Marin E."/>
            <person name="Kohn T."/>
            <person name="Peeters S.H."/>
            <person name="Heuer A."/>
            <person name="Rast P."/>
            <person name="Oberbeckmann S."/>
            <person name="Bunk B."/>
            <person name="Jeske O."/>
            <person name="Meyerdierks A."/>
            <person name="Storesund J.E."/>
            <person name="Kallscheuer N."/>
            <person name="Luecker S."/>
            <person name="Lage O.M."/>
            <person name="Pohl T."/>
            <person name="Merkel B.J."/>
            <person name="Hornburger P."/>
            <person name="Mueller R.-W."/>
            <person name="Bruemmer F."/>
            <person name="Labrenz M."/>
            <person name="Spormann A.M."/>
            <person name="Op den Camp H."/>
            <person name="Overmann J."/>
            <person name="Amann R."/>
            <person name="Jetten M.S.M."/>
            <person name="Mascher T."/>
            <person name="Medema M.H."/>
            <person name="Devos D.P."/>
            <person name="Kaster A.-K."/>
            <person name="Ovreas L."/>
            <person name="Rohde M."/>
            <person name="Galperin M.Y."/>
            <person name="Jogler C."/>
        </authorList>
    </citation>
    <scope>NUCLEOTIDE SEQUENCE [LARGE SCALE GENOMIC DNA]</scope>
    <source>
        <strain evidence="10 11">Pan189</strain>
    </source>
</reference>
<accession>A0A517R7E8</accession>
<dbReference type="InterPro" id="IPR050738">
    <property type="entry name" value="Sulfatase"/>
</dbReference>
<dbReference type="InterPro" id="IPR000917">
    <property type="entry name" value="Sulfatase_N"/>
</dbReference>
<dbReference type="EC" id="3.1.6.1" evidence="10"/>
<protein>
    <submittedName>
        <fullName evidence="10">Arylsulfatase</fullName>
        <ecNumber evidence="10">3.1.6.1</ecNumber>
    </submittedName>
</protein>
<dbReference type="PANTHER" id="PTHR42693:SF42">
    <property type="entry name" value="ARYLSULFATASE G"/>
    <property type="match status" value="1"/>
</dbReference>
<dbReference type="AlphaFoldDB" id="A0A517R7E8"/>
<comment type="similarity">
    <text evidence="2">Belongs to the sulfatase family.</text>
</comment>
<feature type="chain" id="PRO_5022095131" evidence="8">
    <location>
        <begin position="31"/>
        <end position="455"/>
    </location>
</feature>
<gene>
    <name evidence="10" type="primary">atsA_37</name>
    <name evidence="10" type="ORF">Pan189_42060</name>
</gene>
<dbReference type="PANTHER" id="PTHR42693">
    <property type="entry name" value="ARYLSULFATASE FAMILY MEMBER"/>
    <property type="match status" value="1"/>
</dbReference>
<evidence type="ECO:0000256" key="2">
    <source>
        <dbReference type="ARBA" id="ARBA00008779"/>
    </source>
</evidence>
<feature type="signal peptide" evidence="8">
    <location>
        <begin position="1"/>
        <end position="30"/>
    </location>
</feature>
<evidence type="ECO:0000256" key="4">
    <source>
        <dbReference type="ARBA" id="ARBA00022729"/>
    </source>
</evidence>
<dbReference type="KEGG" id="svp:Pan189_42060"/>
<name>A0A517R7E8_9PLAN</name>
<sequence precursor="true">MKRGVSYRLSTLRFPLLALLAIVATCPTFAEERPNVLLILADDLGYHDLGCYGAVLYETPNLDRLAEQGLKFTEAYAACTVCSPTRAALLTGKYPARLHLTNFIPGGQIPQESELLPPDWTKQLELEQVTLAEALKAEGYVTGHFGKWHLNHDKKYRDGRPGDPGSQGFDDVLTTHKPSRNDDPADDAHHTVQITDRTVDFITRHQDQPFFGYVSYNAVHAPIMESPEGVAEWKRRIESDMAKRHPGYAAMIATMDREIGRLIAHLDSLGLAEETLVIFTSDNGGLESVSSNAPLRGGKGGNYEGGIKVPAIVRWSGKIEAGTTCDEPVSSIDWMPTILEASGIESASFGIEQMDGVSLNDRLHKPEAELGREALFWHYPHYHSGGATPHSAIRAGRWKLIETYEGGMVELYDLETDPGEATDLAAKRPEIVERLKQQLNGWRDEVDAQRPVLRK</sequence>
<dbReference type="Pfam" id="PF00884">
    <property type="entry name" value="Sulfatase"/>
    <property type="match status" value="1"/>
</dbReference>
<evidence type="ECO:0000256" key="1">
    <source>
        <dbReference type="ARBA" id="ARBA00001913"/>
    </source>
</evidence>
<feature type="compositionally biased region" description="Basic and acidic residues" evidence="7">
    <location>
        <begin position="179"/>
        <end position="188"/>
    </location>
</feature>
<evidence type="ECO:0000256" key="5">
    <source>
        <dbReference type="ARBA" id="ARBA00022801"/>
    </source>
</evidence>
<evidence type="ECO:0000259" key="9">
    <source>
        <dbReference type="Pfam" id="PF00884"/>
    </source>
</evidence>
<evidence type="ECO:0000256" key="6">
    <source>
        <dbReference type="ARBA" id="ARBA00022837"/>
    </source>
</evidence>
<comment type="cofactor">
    <cofactor evidence="1">
        <name>Ca(2+)</name>
        <dbReference type="ChEBI" id="CHEBI:29108"/>
    </cofactor>
</comment>
<organism evidence="10 11">
    <name type="scientific">Stratiformator vulcanicus</name>
    <dbReference type="NCBI Taxonomy" id="2527980"/>
    <lineage>
        <taxon>Bacteria</taxon>
        <taxon>Pseudomonadati</taxon>
        <taxon>Planctomycetota</taxon>
        <taxon>Planctomycetia</taxon>
        <taxon>Planctomycetales</taxon>
        <taxon>Planctomycetaceae</taxon>
        <taxon>Stratiformator</taxon>
    </lineage>
</organism>
<feature type="region of interest" description="Disordered" evidence="7">
    <location>
        <begin position="156"/>
        <end position="188"/>
    </location>
</feature>
<evidence type="ECO:0000313" key="11">
    <source>
        <dbReference type="Proteomes" id="UP000317318"/>
    </source>
</evidence>
<dbReference type="Proteomes" id="UP000317318">
    <property type="component" value="Chromosome"/>
</dbReference>
<keyword evidence="5 10" id="KW-0378">Hydrolase</keyword>
<keyword evidence="6" id="KW-0106">Calcium</keyword>
<dbReference type="OrthoDB" id="9783154at2"/>
<evidence type="ECO:0000313" key="10">
    <source>
        <dbReference type="EMBL" id="QDT39795.1"/>
    </source>
</evidence>
<evidence type="ECO:0000256" key="8">
    <source>
        <dbReference type="SAM" id="SignalP"/>
    </source>
</evidence>
<dbReference type="Gene3D" id="3.30.1120.10">
    <property type="match status" value="1"/>
</dbReference>
<dbReference type="Gene3D" id="3.40.720.10">
    <property type="entry name" value="Alkaline Phosphatase, subunit A"/>
    <property type="match status" value="1"/>
</dbReference>
<dbReference type="RefSeq" id="WP_145365908.1">
    <property type="nucleotide sequence ID" value="NZ_CP036268.1"/>
</dbReference>
<dbReference type="InterPro" id="IPR017850">
    <property type="entry name" value="Alkaline_phosphatase_core_sf"/>
</dbReference>
<keyword evidence="11" id="KW-1185">Reference proteome</keyword>
<dbReference type="GO" id="GO:0046872">
    <property type="term" value="F:metal ion binding"/>
    <property type="evidence" value="ECO:0007669"/>
    <property type="project" value="UniProtKB-KW"/>
</dbReference>
<evidence type="ECO:0000256" key="3">
    <source>
        <dbReference type="ARBA" id="ARBA00022723"/>
    </source>
</evidence>
<evidence type="ECO:0000256" key="7">
    <source>
        <dbReference type="SAM" id="MobiDB-lite"/>
    </source>
</evidence>
<keyword evidence="4 8" id="KW-0732">Signal</keyword>
<dbReference type="GO" id="GO:0004065">
    <property type="term" value="F:arylsulfatase activity"/>
    <property type="evidence" value="ECO:0007669"/>
    <property type="project" value="UniProtKB-EC"/>
</dbReference>